<protein>
    <submittedName>
        <fullName evidence="1">Uncharacterized protein</fullName>
    </submittedName>
</protein>
<dbReference type="AlphaFoldDB" id="A0A8K0RXY9"/>
<reference evidence="1" key="1">
    <citation type="journal article" date="2021" name="Nat. Commun.">
        <title>Genetic determinants of endophytism in the Arabidopsis root mycobiome.</title>
        <authorList>
            <person name="Mesny F."/>
            <person name="Miyauchi S."/>
            <person name="Thiergart T."/>
            <person name="Pickel B."/>
            <person name="Atanasova L."/>
            <person name="Karlsson M."/>
            <person name="Huettel B."/>
            <person name="Barry K.W."/>
            <person name="Haridas S."/>
            <person name="Chen C."/>
            <person name="Bauer D."/>
            <person name="Andreopoulos W."/>
            <person name="Pangilinan J."/>
            <person name="LaButti K."/>
            <person name="Riley R."/>
            <person name="Lipzen A."/>
            <person name="Clum A."/>
            <person name="Drula E."/>
            <person name="Henrissat B."/>
            <person name="Kohler A."/>
            <person name="Grigoriev I.V."/>
            <person name="Martin F.M."/>
            <person name="Hacquard S."/>
        </authorList>
    </citation>
    <scope>NUCLEOTIDE SEQUENCE</scope>
    <source>
        <strain evidence="1">MPI-SDFR-AT-0068</strain>
    </source>
</reference>
<sequence length="250" mass="28307">MCRLVELEYACSTDETPHRLRTEAVLQCNDPFGCLAEEIVLHKPGSEFNLAAAKSQEKEFTIMKIDGDCEKCADRKTNILLNEERIFQEMKGELQEMGEQLERPCPKSTRRSKRMHRFEESISLYRVREPRVVYKPEATCSSGSCTGPVHVAHDGRRGMFCEKHTCSAVDFGCLLDVSTTRNSSQCSIYCPLHTCSRLGCGLKVADQETVFCKRHDWQFNVATSTQWYARQGGGYGQAPFGILDSLMRRG</sequence>
<proteinExistence type="predicted"/>
<dbReference type="EMBL" id="JAGPXF010000004">
    <property type="protein sequence ID" value="KAH7246390.1"/>
    <property type="molecule type" value="Genomic_DNA"/>
</dbReference>
<name>A0A8K0RXY9_9HYPO</name>
<organism evidence="1 2">
    <name type="scientific">Fusarium tricinctum</name>
    <dbReference type="NCBI Taxonomy" id="61284"/>
    <lineage>
        <taxon>Eukaryota</taxon>
        <taxon>Fungi</taxon>
        <taxon>Dikarya</taxon>
        <taxon>Ascomycota</taxon>
        <taxon>Pezizomycotina</taxon>
        <taxon>Sordariomycetes</taxon>
        <taxon>Hypocreomycetidae</taxon>
        <taxon>Hypocreales</taxon>
        <taxon>Nectriaceae</taxon>
        <taxon>Fusarium</taxon>
        <taxon>Fusarium tricinctum species complex</taxon>
    </lineage>
</organism>
<keyword evidence="2" id="KW-1185">Reference proteome</keyword>
<accession>A0A8K0RXY9</accession>
<evidence type="ECO:0000313" key="1">
    <source>
        <dbReference type="EMBL" id="KAH7246390.1"/>
    </source>
</evidence>
<comment type="caution">
    <text evidence="1">The sequence shown here is derived from an EMBL/GenBank/DDBJ whole genome shotgun (WGS) entry which is preliminary data.</text>
</comment>
<dbReference type="OrthoDB" id="5099658at2759"/>
<dbReference type="Proteomes" id="UP000813427">
    <property type="component" value="Unassembled WGS sequence"/>
</dbReference>
<evidence type="ECO:0000313" key="2">
    <source>
        <dbReference type="Proteomes" id="UP000813427"/>
    </source>
</evidence>
<gene>
    <name evidence="1" type="ORF">BKA59DRAFT_455437</name>
</gene>